<organism evidence="2 3">
    <name type="scientific">Popillia japonica</name>
    <name type="common">Japanese beetle</name>
    <dbReference type="NCBI Taxonomy" id="7064"/>
    <lineage>
        <taxon>Eukaryota</taxon>
        <taxon>Metazoa</taxon>
        <taxon>Ecdysozoa</taxon>
        <taxon>Arthropoda</taxon>
        <taxon>Hexapoda</taxon>
        <taxon>Insecta</taxon>
        <taxon>Pterygota</taxon>
        <taxon>Neoptera</taxon>
        <taxon>Endopterygota</taxon>
        <taxon>Coleoptera</taxon>
        <taxon>Polyphaga</taxon>
        <taxon>Scarabaeiformia</taxon>
        <taxon>Scarabaeidae</taxon>
        <taxon>Rutelinae</taxon>
        <taxon>Popillia</taxon>
    </lineage>
</organism>
<accession>A0AAW1L5R7</accession>
<dbReference type="AlphaFoldDB" id="A0AAW1L5R7"/>
<gene>
    <name evidence="2" type="ORF">QE152_g16963</name>
</gene>
<proteinExistence type="predicted"/>
<protein>
    <submittedName>
        <fullName evidence="2">Uncharacterized protein</fullName>
    </submittedName>
</protein>
<name>A0AAW1L5R7_POPJA</name>
<evidence type="ECO:0000256" key="1">
    <source>
        <dbReference type="SAM" id="MobiDB-lite"/>
    </source>
</evidence>
<feature type="region of interest" description="Disordered" evidence="1">
    <location>
        <begin position="60"/>
        <end position="91"/>
    </location>
</feature>
<evidence type="ECO:0000313" key="3">
    <source>
        <dbReference type="Proteomes" id="UP001458880"/>
    </source>
</evidence>
<dbReference type="Proteomes" id="UP001458880">
    <property type="component" value="Unassembled WGS sequence"/>
</dbReference>
<comment type="caution">
    <text evidence="2">The sequence shown here is derived from an EMBL/GenBank/DDBJ whole genome shotgun (WGS) entry which is preliminary data.</text>
</comment>
<keyword evidence="3" id="KW-1185">Reference proteome</keyword>
<sequence>MKAATTSTGESTKLQRKYRGPLTITKVLPGDTYGVADLRNDLGKRYITTAHVSQLKVWKTNTEDEKSDEEINASDEKPDVSDKEVETERQRCSIRKRSVCEKDRQRSRNRETKM</sequence>
<dbReference type="EMBL" id="JASPKY010000166">
    <property type="protein sequence ID" value="KAK9728881.1"/>
    <property type="molecule type" value="Genomic_DNA"/>
</dbReference>
<evidence type="ECO:0000313" key="2">
    <source>
        <dbReference type="EMBL" id="KAK9728881.1"/>
    </source>
</evidence>
<feature type="compositionally biased region" description="Basic and acidic residues" evidence="1">
    <location>
        <begin position="74"/>
        <end position="91"/>
    </location>
</feature>
<reference evidence="2 3" key="1">
    <citation type="journal article" date="2024" name="BMC Genomics">
        <title>De novo assembly and annotation of Popillia japonica's genome with initial clues to its potential as an invasive pest.</title>
        <authorList>
            <person name="Cucini C."/>
            <person name="Boschi S."/>
            <person name="Funari R."/>
            <person name="Cardaioli E."/>
            <person name="Iannotti N."/>
            <person name="Marturano G."/>
            <person name="Paoli F."/>
            <person name="Bruttini M."/>
            <person name="Carapelli A."/>
            <person name="Frati F."/>
            <person name="Nardi F."/>
        </authorList>
    </citation>
    <scope>NUCLEOTIDE SEQUENCE [LARGE SCALE GENOMIC DNA]</scope>
    <source>
        <strain evidence="2">DMR45628</strain>
    </source>
</reference>